<feature type="region of interest" description="Disordered" evidence="1">
    <location>
        <begin position="38"/>
        <end position="68"/>
    </location>
</feature>
<dbReference type="Proteomes" id="UP000837857">
    <property type="component" value="Chromosome 3"/>
</dbReference>
<proteinExistence type="predicted"/>
<feature type="non-terminal residue" evidence="2">
    <location>
        <position position="68"/>
    </location>
</feature>
<evidence type="ECO:0000256" key="1">
    <source>
        <dbReference type="SAM" id="MobiDB-lite"/>
    </source>
</evidence>
<sequence length="68" mass="7097">MLRTLRASHTLATQRSGVDAAPGTLGLRLAAAAERRGALSLGGAKPPPQISPGQWRASEARLRPPRCA</sequence>
<name>A0ABN8ISV8_9NEOP</name>
<gene>
    <name evidence="2" type="ORF">IPOD504_LOCUS12229</name>
</gene>
<keyword evidence="3" id="KW-1185">Reference proteome</keyword>
<reference evidence="2" key="1">
    <citation type="submission" date="2022-03" db="EMBL/GenBank/DDBJ databases">
        <authorList>
            <person name="Martin H S."/>
        </authorList>
    </citation>
    <scope>NUCLEOTIDE SEQUENCE</scope>
</reference>
<protein>
    <submittedName>
        <fullName evidence="2">Uncharacterized protein</fullName>
    </submittedName>
</protein>
<organism evidence="2 3">
    <name type="scientific">Iphiclides podalirius</name>
    <name type="common">scarce swallowtail</name>
    <dbReference type="NCBI Taxonomy" id="110791"/>
    <lineage>
        <taxon>Eukaryota</taxon>
        <taxon>Metazoa</taxon>
        <taxon>Ecdysozoa</taxon>
        <taxon>Arthropoda</taxon>
        <taxon>Hexapoda</taxon>
        <taxon>Insecta</taxon>
        <taxon>Pterygota</taxon>
        <taxon>Neoptera</taxon>
        <taxon>Endopterygota</taxon>
        <taxon>Lepidoptera</taxon>
        <taxon>Glossata</taxon>
        <taxon>Ditrysia</taxon>
        <taxon>Papilionoidea</taxon>
        <taxon>Papilionidae</taxon>
        <taxon>Papilioninae</taxon>
        <taxon>Iphiclides</taxon>
    </lineage>
</organism>
<evidence type="ECO:0000313" key="3">
    <source>
        <dbReference type="Proteomes" id="UP000837857"/>
    </source>
</evidence>
<evidence type="ECO:0000313" key="2">
    <source>
        <dbReference type="EMBL" id="CAH2062845.1"/>
    </source>
</evidence>
<accession>A0ABN8ISV8</accession>
<dbReference type="EMBL" id="OW152815">
    <property type="protein sequence ID" value="CAH2062845.1"/>
    <property type="molecule type" value="Genomic_DNA"/>
</dbReference>